<dbReference type="SMART" id="SM00320">
    <property type="entry name" value="WD40"/>
    <property type="match status" value="7"/>
</dbReference>
<evidence type="ECO:0000313" key="4">
    <source>
        <dbReference type="EMBL" id="KAK6144476.1"/>
    </source>
</evidence>
<keyword evidence="2" id="KW-0677">Repeat</keyword>
<reference evidence="4 5" key="1">
    <citation type="journal article" date="2021" name="Comput. Struct. Biotechnol. J.">
        <title>De novo genome assembly of the potent medicinal plant Rehmannia glutinosa using nanopore technology.</title>
        <authorList>
            <person name="Ma L."/>
            <person name="Dong C."/>
            <person name="Song C."/>
            <person name="Wang X."/>
            <person name="Zheng X."/>
            <person name="Niu Y."/>
            <person name="Chen S."/>
            <person name="Feng W."/>
        </authorList>
    </citation>
    <scope>NUCLEOTIDE SEQUENCE [LARGE SCALE GENOMIC DNA]</scope>
    <source>
        <strain evidence="4">DH-2019</strain>
    </source>
</reference>
<proteinExistence type="predicted"/>
<dbReference type="SUPFAM" id="SSF50978">
    <property type="entry name" value="WD40 repeat-like"/>
    <property type="match status" value="1"/>
</dbReference>
<dbReference type="InterPro" id="IPR045151">
    <property type="entry name" value="DCAF8"/>
</dbReference>
<dbReference type="InterPro" id="IPR015943">
    <property type="entry name" value="WD40/YVTN_repeat-like_dom_sf"/>
</dbReference>
<accession>A0ABR0WCH3</accession>
<dbReference type="InterPro" id="IPR001680">
    <property type="entry name" value="WD40_rpt"/>
</dbReference>
<dbReference type="PROSITE" id="PS50294">
    <property type="entry name" value="WD_REPEATS_REGION"/>
    <property type="match status" value="1"/>
</dbReference>
<dbReference type="EMBL" id="JABTTQ020000012">
    <property type="protein sequence ID" value="KAK6144476.1"/>
    <property type="molecule type" value="Genomic_DNA"/>
</dbReference>
<evidence type="ECO:0000256" key="1">
    <source>
        <dbReference type="ARBA" id="ARBA00022574"/>
    </source>
</evidence>
<dbReference type="PROSITE" id="PS50082">
    <property type="entry name" value="WD_REPEATS_2"/>
    <property type="match status" value="1"/>
</dbReference>
<gene>
    <name evidence="4" type="ORF">DH2020_021296</name>
</gene>
<evidence type="ECO:0000313" key="5">
    <source>
        <dbReference type="Proteomes" id="UP001318860"/>
    </source>
</evidence>
<evidence type="ECO:0000256" key="2">
    <source>
        <dbReference type="ARBA" id="ARBA00022737"/>
    </source>
</evidence>
<dbReference type="PANTHER" id="PTHR15574">
    <property type="entry name" value="WD REPEAT DOMAIN-CONTAINING FAMILY"/>
    <property type="match status" value="1"/>
</dbReference>
<sequence length="541" mass="60807">MRIVNANCLVIVARGNKAIHHDYNKDLTSSGLIRLRLIALENGSVEIKKLSKHEGSVHSPTVEPRSPYVFHSCGEDDIVQHVGFLSDQFKIYVEMKGLYKDSGNGFMEFYKREMGLCPTRNYSRRVSASQTLIEHIDLYGKLNGHKGCVNTVAFTSTGEILLSGSNDLQIMLWDWATEKLICSYPSGHFLEILQARFMPLTDDCKIVTSSADCQVRLIMLKNGSVETKKLSEHEGSVHSLAVEPGNPYVFYSCGEDGFVQHYDLRSCSATELFNCASFEEPPWRIGMYSIVIDPRNPNYFAVGGADPFARVFDIRKYQVNASTKVGTPVNTFCPHHLIATNNIITSLAYSSTSELLASYSHEFIYLFQKNMGWGANPFHPPHVYPLCAPCYTGHKNSLTIKGVNFFGPNDEYVVSGSDCGYIFIWKKRGSQLVRSMIGDIHTVNQLEHHPLIPILATCGIENDIKIWGPSSNSINPLPANELEIMSPWKQIGAPDSPNNFDSIEEASTSIFDREYNIENIEYDEDDEELPYRAGYYSDYPF</sequence>
<name>A0ABR0WCH3_REHGL</name>
<protein>
    <submittedName>
        <fullName evidence="4">Uncharacterized protein</fullName>
    </submittedName>
</protein>
<dbReference type="Pfam" id="PF00400">
    <property type="entry name" value="WD40"/>
    <property type="match status" value="3"/>
</dbReference>
<dbReference type="Proteomes" id="UP001318860">
    <property type="component" value="Unassembled WGS sequence"/>
</dbReference>
<keyword evidence="1 3" id="KW-0853">WD repeat</keyword>
<dbReference type="Gene3D" id="2.130.10.10">
    <property type="entry name" value="YVTN repeat-like/Quinoprotein amine dehydrogenase"/>
    <property type="match status" value="1"/>
</dbReference>
<dbReference type="InterPro" id="IPR036322">
    <property type="entry name" value="WD40_repeat_dom_sf"/>
</dbReference>
<keyword evidence="5" id="KW-1185">Reference proteome</keyword>
<feature type="repeat" description="WD" evidence="3">
    <location>
        <begin position="142"/>
        <end position="183"/>
    </location>
</feature>
<comment type="caution">
    <text evidence="4">The sequence shown here is derived from an EMBL/GenBank/DDBJ whole genome shotgun (WGS) entry which is preliminary data.</text>
</comment>
<evidence type="ECO:0000256" key="3">
    <source>
        <dbReference type="PROSITE-ProRule" id="PRU00221"/>
    </source>
</evidence>
<dbReference type="PANTHER" id="PTHR15574:SF65">
    <property type="entry name" value="TRANSDUCIN_WD40 REPEAT-LIKE SUPERFAMILY PROTEIN"/>
    <property type="match status" value="1"/>
</dbReference>
<organism evidence="4 5">
    <name type="scientific">Rehmannia glutinosa</name>
    <name type="common">Chinese foxglove</name>
    <dbReference type="NCBI Taxonomy" id="99300"/>
    <lineage>
        <taxon>Eukaryota</taxon>
        <taxon>Viridiplantae</taxon>
        <taxon>Streptophyta</taxon>
        <taxon>Embryophyta</taxon>
        <taxon>Tracheophyta</taxon>
        <taxon>Spermatophyta</taxon>
        <taxon>Magnoliopsida</taxon>
        <taxon>eudicotyledons</taxon>
        <taxon>Gunneridae</taxon>
        <taxon>Pentapetalae</taxon>
        <taxon>asterids</taxon>
        <taxon>lamiids</taxon>
        <taxon>Lamiales</taxon>
        <taxon>Orobanchaceae</taxon>
        <taxon>Rehmannieae</taxon>
        <taxon>Rehmannia</taxon>
    </lineage>
</organism>